<feature type="signal peptide" evidence="2">
    <location>
        <begin position="1"/>
        <end position="20"/>
    </location>
</feature>
<proteinExistence type="predicted"/>
<name>A0A7M5X530_9CNID</name>
<evidence type="ECO:0008006" key="5">
    <source>
        <dbReference type="Google" id="ProtNLM"/>
    </source>
</evidence>
<organism evidence="3 4">
    <name type="scientific">Clytia hemisphaerica</name>
    <dbReference type="NCBI Taxonomy" id="252671"/>
    <lineage>
        <taxon>Eukaryota</taxon>
        <taxon>Metazoa</taxon>
        <taxon>Cnidaria</taxon>
        <taxon>Hydrozoa</taxon>
        <taxon>Hydroidolina</taxon>
        <taxon>Leptothecata</taxon>
        <taxon>Obeliida</taxon>
        <taxon>Clytiidae</taxon>
        <taxon>Clytia</taxon>
    </lineage>
</organism>
<feature type="coiled-coil region" evidence="1">
    <location>
        <begin position="21"/>
        <end position="56"/>
    </location>
</feature>
<evidence type="ECO:0000256" key="1">
    <source>
        <dbReference type="SAM" id="Coils"/>
    </source>
</evidence>
<dbReference type="AlphaFoldDB" id="A0A7M5X530"/>
<feature type="chain" id="PRO_5029802042" description="Cnidarian restricted protein" evidence="2">
    <location>
        <begin position="21"/>
        <end position="177"/>
    </location>
</feature>
<dbReference type="GeneID" id="136813746"/>
<keyword evidence="2" id="KW-0732">Signal</keyword>
<reference evidence="3" key="1">
    <citation type="submission" date="2021-01" db="UniProtKB">
        <authorList>
            <consortium name="EnsemblMetazoa"/>
        </authorList>
    </citation>
    <scope>IDENTIFICATION</scope>
</reference>
<evidence type="ECO:0000256" key="2">
    <source>
        <dbReference type="SAM" id="SignalP"/>
    </source>
</evidence>
<dbReference type="RefSeq" id="XP_066926343.1">
    <property type="nucleotide sequence ID" value="XM_067070242.1"/>
</dbReference>
<dbReference type="Proteomes" id="UP000594262">
    <property type="component" value="Unplaced"/>
</dbReference>
<evidence type="ECO:0000313" key="4">
    <source>
        <dbReference type="Proteomes" id="UP000594262"/>
    </source>
</evidence>
<feature type="coiled-coil region" evidence="1">
    <location>
        <begin position="144"/>
        <end position="171"/>
    </location>
</feature>
<evidence type="ECO:0000313" key="3">
    <source>
        <dbReference type="EnsemblMetazoa" id="CLYHEMP017560.1"/>
    </source>
</evidence>
<dbReference type="EnsemblMetazoa" id="CLYHEMT017560.1">
    <property type="protein sequence ID" value="CLYHEMP017560.1"/>
    <property type="gene ID" value="CLYHEMG017560"/>
</dbReference>
<keyword evidence="4" id="KW-1185">Reference proteome</keyword>
<sequence>MKLFGLFVLIVCFALSSSLSESEKEEEIENALLKAIAEEEQELQGKEGVDQEEEEEDLDEIDLDEIYAKHDPFWWSSKSKQKQNTGHQAISVNASQPRKPATRRWLRIKQKAKSFLHGAHKVVTKAQEYAPHILKGIKYGAMLLGKKKRELRALETRQKHLKRQIQILEDEVMKKKK</sequence>
<protein>
    <recommendedName>
        <fullName evidence="5">Cnidarian restricted protein</fullName>
    </recommendedName>
</protein>
<keyword evidence="1" id="KW-0175">Coiled coil</keyword>
<accession>A0A7M5X530</accession>